<dbReference type="PANTHER" id="PTHR44757">
    <property type="entry name" value="DIGUANYLATE CYCLASE DGCP"/>
    <property type="match status" value="1"/>
</dbReference>
<dbReference type="SMART" id="SM00062">
    <property type="entry name" value="PBPb"/>
    <property type="match status" value="1"/>
</dbReference>
<evidence type="ECO:0000313" key="12">
    <source>
        <dbReference type="EMBL" id="PKF70371.1"/>
    </source>
</evidence>
<dbReference type="CDD" id="cd00130">
    <property type="entry name" value="PAS"/>
    <property type="match status" value="1"/>
</dbReference>
<comment type="cofactor">
    <cofactor evidence="1">
        <name>Mg(2+)</name>
        <dbReference type="ChEBI" id="CHEBI:18420"/>
    </cofactor>
</comment>
<dbReference type="Proteomes" id="UP000242861">
    <property type="component" value="Unassembled WGS sequence"/>
</dbReference>
<dbReference type="EC" id="3.1.4.52" evidence="3"/>
<feature type="signal peptide" evidence="7">
    <location>
        <begin position="1"/>
        <end position="23"/>
    </location>
</feature>
<comment type="caution">
    <text evidence="12">The sequence shown here is derived from an EMBL/GenBank/DDBJ whole genome shotgun (WGS) entry which is preliminary data.</text>
</comment>
<dbReference type="NCBIfam" id="TIGR00229">
    <property type="entry name" value="sensory_box"/>
    <property type="match status" value="1"/>
</dbReference>
<protein>
    <recommendedName>
        <fullName evidence="3">cyclic-guanylate-specific phosphodiesterase</fullName>
        <ecNumber evidence="3">3.1.4.52</ecNumber>
    </recommendedName>
</protein>
<dbReference type="Gene3D" id="3.20.20.450">
    <property type="entry name" value="EAL domain"/>
    <property type="match status" value="1"/>
</dbReference>
<evidence type="ECO:0000256" key="1">
    <source>
        <dbReference type="ARBA" id="ARBA00001946"/>
    </source>
</evidence>
<dbReference type="PROSITE" id="PS50113">
    <property type="entry name" value="PAC"/>
    <property type="match status" value="1"/>
</dbReference>
<dbReference type="InterPro" id="IPR000160">
    <property type="entry name" value="GGDEF_dom"/>
</dbReference>
<name>A0A2I0CMN0_9PSED</name>
<evidence type="ECO:0000256" key="6">
    <source>
        <dbReference type="ARBA" id="ARBA00051114"/>
    </source>
</evidence>
<gene>
    <name evidence="12" type="ORF">CW360_13795</name>
</gene>
<dbReference type="SMART" id="SM00052">
    <property type="entry name" value="EAL"/>
    <property type="match status" value="1"/>
</dbReference>
<feature type="domain" description="EAL" evidence="10">
    <location>
        <begin position="598"/>
        <end position="852"/>
    </location>
</feature>
<dbReference type="InterPro" id="IPR000014">
    <property type="entry name" value="PAS"/>
</dbReference>
<comment type="catalytic activity">
    <reaction evidence="6">
        <text>3',3'-c-di-GMP + H2O = 5'-phosphoguanylyl(3'-&gt;5')guanosine + H(+)</text>
        <dbReference type="Rhea" id="RHEA:24902"/>
        <dbReference type="ChEBI" id="CHEBI:15377"/>
        <dbReference type="ChEBI" id="CHEBI:15378"/>
        <dbReference type="ChEBI" id="CHEBI:58754"/>
        <dbReference type="ChEBI" id="CHEBI:58805"/>
        <dbReference type="EC" id="3.1.4.52"/>
    </reaction>
    <physiologicalReaction direction="left-to-right" evidence="6">
        <dbReference type="Rhea" id="RHEA:24903"/>
    </physiologicalReaction>
</comment>
<sequence length="863" mass="96164">MLPRLLHACLCCLLLGLPAPLLAQLQLRVGSYDNPPKVISNAQHPLGGIFGELLEEIAQAEGWQLHRVPCQWQECLQALQDGRIDLMPDVAWSEERSRVMDFHTTPVLYSWSQLYSHKSQAAQSLLDLQGARIAVLQGSVQQHYLAEQLAAFAVQAELVPVASLQEGFNLARDGQVDAAVANFQYGNYQARDYQLHSTPIMFMPARLFYASAKGRQAGVLNAIEARLRQWQAMEDSPYTRILQRWTGSTAQPLIPPLLWWLLASLAALLLVSLAASAWLRQQVREKTRHLQASEERLNTILDTVEACIYIKDRQGRYQYANRKIAELYGMAQATILGLDDSAFFDSHTVAQLRDNDRRVLLDGQRIELEENLCMPGDSRVHVYLTVKLPLRNAQGEVIGLCGISTDISEHKQNQAQIHRLAFYDSLTGLPNRRLLQERLQHALAQQQRSGLEGALLFIDLDHFKNINDTLGHAVGDQLLMQVAQRLSSCLRQGDTLARLGGDEFVLMLENLPRERSRALAEIGTVANKLLGTLSQPYELLGQPRSSGASIGIALFSDAAGNPEDLLKRADLAMYEAKSGGRNTLRFFNPHMQAQLLARTQLEADMRRGLAAGEFILHYQAQVDVQGRVVGAEALARWQHPQQGLVAPGAFIPLAESTGLIRPLGRYLLQQACQRLASWQARPELAHLRLAVNVSMPQLHHEAFVEEVLDCLQHSGAHAAGLELELTESLLAEDTERLIERMQRLRQHGVAFTLDDFGTGFSSLSYLKRLPLARLKIDRSFIHDLLDDPNDAAIVRTILALGRSLDLQVVAEGVESCAQHQALVEAGCTLFQGYLFARPDQPERLEQALMAQALAQFKPAERGE</sequence>
<dbReference type="InterPro" id="IPR001638">
    <property type="entry name" value="Solute-binding_3/MltF_N"/>
</dbReference>
<feature type="domain" description="PAC" evidence="9">
    <location>
        <begin position="366"/>
        <end position="419"/>
    </location>
</feature>
<dbReference type="Pfam" id="PF08448">
    <property type="entry name" value="PAS_4"/>
    <property type="match status" value="1"/>
</dbReference>
<dbReference type="FunFam" id="3.20.20.450:FF:000001">
    <property type="entry name" value="Cyclic di-GMP phosphodiesterase yahA"/>
    <property type="match status" value="1"/>
</dbReference>
<dbReference type="InterPro" id="IPR013656">
    <property type="entry name" value="PAS_4"/>
</dbReference>
<dbReference type="CDD" id="cd01949">
    <property type="entry name" value="GGDEF"/>
    <property type="match status" value="1"/>
</dbReference>
<dbReference type="InterPro" id="IPR029787">
    <property type="entry name" value="Nucleotide_cyclase"/>
</dbReference>
<dbReference type="EMBL" id="PIYS01000027">
    <property type="protein sequence ID" value="PKF70371.1"/>
    <property type="molecule type" value="Genomic_DNA"/>
</dbReference>
<dbReference type="PROSITE" id="PS50887">
    <property type="entry name" value="GGDEF"/>
    <property type="match status" value="1"/>
</dbReference>
<dbReference type="SMART" id="SM00267">
    <property type="entry name" value="GGDEF"/>
    <property type="match status" value="1"/>
</dbReference>
<evidence type="ECO:0000259" key="10">
    <source>
        <dbReference type="PROSITE" id="PS50883"/>
    </source>
</evidence>
<reference evidence="13" key="1">
    <citation type="submission" date="2017-12" db="EMBL/GenBank/DDBJ databases">
        <authorList>
            <person name="Yu X.-Y."/>
        </authorList>
    </citation>
    <scope>NUCLEOTIDE SEQUENCE [LARGE SCALE GENOMIC DNA]</scope>
    <source>
        <strain evidence="13">ZYSR67-Z</strain>
    </source>
</reference>
<evidence type="ECO:0000256" key="5">
    <source>
        <dbReference type="ARBA" id="ARBA00022777"/>
    </source>
</evidence>
<dbReference type="AlphaFoldDB" id="A0A2I0CMN0"/>
<dbReference type="InterPro" id="IPR035919">
    <property type="entry name" value="EAL_sf"/>
</dbReference>
<evidence type="ECO:0000256" key="7">
    <source>
        <dbReference type="SAM" id="SignalP"/>
    </source>
</evidence>
<dbReference type="GO" id="GO:0005886">
    <property type="term" value="C:plasma membrane"/>
    <property type="evidence" value="ECO:0007669"/>
    <property type="project" value="UniProtKB-SubCell"/>
</dbReference>
<dbReference type="FunFam" id="3.30.70.270:FF:000001">
    <property type="entry name" value="Diguanylate cyclase domain protein"/>
    <property type="match status" value="1"/>
</dbReference>
<dbReference type="Gene3D" id="3.30.450.20">
    <property type="entry name" value="PAS domain"/>
    <property type="match status" value="1"/>
</dbReference>
<dbReference type="NCBIfam" id="TIGR00254">
    <property type="entry name" value="GGDEF"/>
    <property type="match status" value="1"/>
</dbReference>
<evidence type="ECO:0000313" key="13">
    <source>
        <dbReference type="Proteomes" id="UP000242861"/>
    </source>
</evidence>
<dbReference type="GO" id="GO:0016301">
    <property type="term" value="F:kinase activity"/>
    <property type="evidence" value="ECO:0007669"/>
    <property type="project" value="UniProtKB-KW"/>
</dbReference>
<dbReference type="InterPro" id="IPR001633">
    <property type="entry name" value="EAL_dom"/>
</dbReference>
<dbReference type="SMART" id="SM00091">
    <property type="entry name" value="PAS"/>
    <property type="match status" value="1"/>
</dbReference>
<dbReference type="SUPFAM" id="SSF53850">
    <property type="entry name" value="Periplasmic binding protein-like II"/>
    <property type="match status" value="1"/>
</dbReference>
<dbReference type="InterPro" id="IPR052155">
    <property type="entry name" value="Biofilm_reg_signaling"/>
</dbReference>
<dbReference type="SUPFAM" id="SSF141868">
    <property type="entry name" value="EAL domain-like"/>
    <property type="match status" value="1"/>
</dbReference>
<proteinExistence type="predicted"/>
<dbReference type="PROSITE" id="PS50883">
    <property type="entry name" value="EAL"/>
    <property type="match status" value="1"/>
</dbReference>
<accession>A0A2I0CMN0</accession>
<evidence type="ECO:0000259" key="9">
    <source>
        <dbReference type="PROSITE" id="PS50113"/>
    </source>
</evidence>
<feature type="domain" description="GGDEF" evidence="11">
    <location>
        <begin position="451"/>
        <end position="589"/>
    </location>
</feature>
<keyword evidence="7" id="KW-0732">Signal</keyword>
<dbReference type="Pfam" id="PF00990">
    <property type="entry name" value="GGDEF"/>
    <property type="match status" value="1"/>
</dbReference>
<dbReference type="GO" id="GO:0071732">
    <property type="term" value="P:cellular response to nitric oxide"/>
    <property type="evidence" value="ECO:0007669"/>
    <property type="project" value="UniProtKB-ARBA"/>
</dbReference>
<dbReference type="CDD" id="cd01948">
    <property type="entry name" value="EAL"/>
    <property type="match status" value="1"/>
</dbReference>
<dbReference type="RefSeq" id="WP_101194091.1">
    <property type="nucleotide sequence ID" value="NZ_PIYS01000027.1"/>
</dbReference>
<keyword evidence="5" id="KW-0418">Kinase</keyword>
<dbReference type="InterPro" id="IPR000700">
    <property type="entry name" value="PAS-assoc_C"/>
</dbReference>
<feature type="domain" description="PAS" evidence="8">
    <location>
        <begin position="293"/>
        <end position="363"/>
    </location>
</feature>
<evidence type="ECO:0000256" key="4">
    <source>
        <dbReference type="ARBA" id="ARBA00022636"/>
    </source>
</evidence>
<evidence type="ECO:0000259" key="8">
    <source>
        <dbReference type="PROSITE" id="PS50112"/>
    </source>
</evidence>
<evidence type="ECO:0000259" key="11">
    <source>
        <dbReference type="PROSITE" id="PS50887"/>
    </source>
</evidence>
<dbReference type="Pfam" id="PF00497">
    <property type="entry name" value="SBP_bac_3"/>
    <property type="match status" value="1"/>
</dbReference>
<dbReference type="InterPro" id="IPR043128">
    <property type="entry name" value="Rev_trsase/Diguanyl_cyclase"/>
</dbReference>
<dbReference type="GO" id="GO:0071111">
    <property type="term" value="F:cyclic-guanylate-specific phosphodiesterase activity"/>
    <property type="evidence" value="ECO:0007669"/>
    <property type="project" value="UniProtKB-EC"/>
</dbReference>
<keyword evidence="4" id="KW-0973">c-di-GMP</keyword>
<dbReference type="InterPro" id="IPR035965">
    <property type="entry name" value="PAS-like_dom_sf"/>
</dbReference>
<feature type="chain" id="PRO_5014142927" description="cyclic-guanylate-specific phosphodiesterase" evidence="7">
    <location>
        <begin position="24"/>
        <end position="863"/>
    </location>
</feature>
<evidence type="ECO:0000256" key="2">
    <source>
        <dbReference type="ARBA" id="ARBA00004533"/>
    </source>
</evidence>
<organism evidence="12 13">
    <name type="scientific">Pseudomonas fluvialis</name>
    <dbReference type="NCBI Taxonomy" id="1793966"/>
    <lineage>
        <taxon>Bacteria</taxon>
        <taxon>Pseudomonadati</taxon>
        <taxon>Pseudomonadota</taxon>
        <taxon>Gammaproteobacteria</taxon>
        <taxon>Pseudomonadales</taxon>
        <taxon>Pseudomonadaceae</taxon>
        <taxon>Pseudomonas</taxon>
    </lineage>
</organism>
<dbReference type="SUPFAM" id="SSF55785">
    <property type="entry name" value="PYP-like sensor domain (PAS domain)"/>
    <property type="match status" value="1"/>
</dbReference>
<keyword evidence="5" id="KW-0808">Transferase</keyword>
<dbReference type="PROSITE" id="PS50112">
    <property type="entry name" value="PAS"/>
    <property type="match status" value="1"/>
</dbReference>
<dbReference type="Gene3D" id="3.30.70.270">
    <property type="match status" value="1"/>
</dbReference>
<comment type="subcellular location">
    <subcellularLocation>
        <location evidence="2">Cell inner membrane</location>
    </subcellularLocation>
</comment>
<dbReference type="Pfam" id="PF00563">
    <property type="entry name" value="EAL"/>
    <property type="match status" value="1"/>
</dbReference>
<dbReference type="Gene3D" id="3.40.190.10">
    <property type="entry name" value="Periplasmic binding protein-like II"/>
    <property type="match status" value="2"/>
</dbReference>
<dbReference type="SUPFAM" id="SSF55073">
    <property type="entry name" value="Nucleotide cyclase"/>
    <property type="match status" value="1"/>
</dbReference>
<dbReference type="PANTHER" id="PTHR44757:SF2">
    <property type="entry name" value="BIOFILM ARCHITECTURE MAINTENANCE PROTEIN MBAA"/>
    <property type="match status" value="1"/>
</dbReference>
<evidence type="ECO:0000256" key="3">
    <source>
        <dbReference type="ARBA" id="ARBA00012282"/>
    </source>
</evidence>